<evidence type="ECO:0000313" key="1">
    <source>
        <dbReference type="EMBL" id="MDU0326459.1"/>
    </source>
</evidence>
<dbReference type="RefSeq" id="WP_316001044.1">
    <property type="nucleotide sequence ID" value="NZ_JAWDIU010000001.1"/>
</dbReference>
<evidence type="ECO:0000313" key="2">
    <source>
        <dbReference type="Proteomes" id="UP001256673"/>
    </source>
</evidence>
<keyword evidence="2" id="KW-1185">Reference proteome</keyword>
<comment type="caution">
    <text evidence="1">The sequence shown here is derived from an EMBL/GenBank/DDBJ whole genome shotgun (WGS) entry which is preliminary data.</text>
</comment>
<dbReference type="EMBL" id="JAWDIU010000001">
    <property type="protein sequence ID" value="MDU0326459.1"/>
    <property type="molecule type" value="Genomic_DNA"/>
</dbReference>
<proteinExistence type="predicted"/>
<sequence>MTAIEVWTDAAAYRAAVAELAPRLRPGRGVDAIRVVEGRGAWWDRLVDAAAFVVDEPAPAPAAAHERLALIAAPVVVMRRRLRPDVVADAIDPASSPRHVVVDAWGGRTDAATLLRDAFGWARALAGGPLGIVDRADTTTATTIALRGTGGIGVSVTRAIGGGVGGALVATALGPRRVEVRVDSASPLAEVAFDDDQGRRIQPVRRESPERLALRRILEAVESGAALSDLDELAADDTVIPPCSG</sequence>
<reference evidence="1 2" key="1">
    <citation type="submission" date="2023-09" db="EMBL/GenBank/DDBJ databases">
        <title>Microbacterium fusihabitans sp. nov., Microbacterium phycihabitans sp. nov., and Microbacterium cervinum sp. nov., isolated from dried seaweeds of beach.</title>
        <authorList>
            <person name="Lee S.D."/>
        </authorList>
    </citation>
    <scope>NUCLEOTIDE SEQUENCE [LARGE SCALE GENOMIC DNA]</scope>
    <source>
        <strain evidence="1 2">KSW2-21</strain>
    </source>
</reference>
<organism evidence="1 2">
    <name type="scientific">Microbacterium algihabitans</name>
    <dbReference type="NCBI Taxonomy" id="3075992"/>
    <lineage>
        <taxon>Bacteria</taxon>
        <taxon>Bacillati</taxon>
        <taxon>Actinomycetota</taxon>
        <taxon>Actinomycetes</taxon>
        <taxon>Micrococcales</taxon>
        <taxon>Microbacteriaceae</taxon>
        <taxon>Microbacterium</taxon>
    </lineage>
</organism>
<dbReference type="Proteomes" id="UP001256673">
    <property type="component" value="Unassembled WGS sequence"/>
</dbReference>
<name>A0ABU3RUI3_9MICO</name>
<accession>A0ABU3RUI3</accession>
<gene>
    <name evidence="1" type="ORF">RWH43_06760</name>
</gene>
<protein>
    <submittedName>
        <fullName evidence="1">Uncharacterized protein</fullName>
    </submittedName>
</protein>